<evidence type="ECO:0000256" key="4">
    <source>
        <dbReference type="SAM" id="SignalP"/>
    </source>
</evidence>
<dbReference type="Pfam" id="PF07983">
    <property type="entry name" value="X8"/>
    <property type="match status" value="1"/>
</dbReference>
<evidence type="ECO:0000313" key="6">
    <source>
        <dbReference type="EMBL" id="KAL3823977.1"/>
    </source>
</evidence>
<feature type="domain" description="X8" evidence="5">
    <location>
        <begin position="21"/>
        <end position="107"/>
    </location>
</feature>
<comment type="caution">
    <text evidence="6">The sequence shown here is derived from an EMBL/GenBank/DDBJ whole genome shotgun (WGS) entry which is preliminary data.</text>
</comment>
<dbReference type="PANTHER" id="PTHR31044:SF60">
    <property type="entry name" value="PLASMODESMATA CALLOSE-BINDING PROTEIN 4"/>
    <property type="match status" value="1"/>
</dbReference>
<dbReference type="EMBL" id="JBJXBP010000006">
    <property type="protein sequence ID" value="KAL3823977.1"/>
    <property type="molecule type" value="Genomic_DNA"/>
</dbReference>
<evidence type="ECO:0000256" key="1">
    <source>
        <dbReference type="ARBA" id="ARBA00022729"/>
    </source>
</evidence>
<evidence type="ECO:0000256" key="2">
    <source>
        <dbReference type="SAM" id="MobiDB-lite"/>
    </source>
</evidence>
<feature type="chain" id="PRO_5044776026" description="X8 domain-containing protein" evidence="4">
    <location>
        <begin position="21"/>
        <end position="177"/>
    </location>
</feature>
<keyword evidence="3" id="KW-1133">Transmembrane helix</keyword>
<dbReference type="PANTHER" id="PTHR31044">
    <property type="entry name" value="BETA-1,3 GLUCANASE"/>
    <property type="match status" value="1"/>
</dbReference>
<keyword evidence="7" id="KW-1185">Reference proteome</keyword>
<feature type="signal peptide" evidence="4">
    <location>
        <begin position="1"/>
        <end position="20"/>
    </location>
</feature>
<evidence type="ECO:0000259" key="5">
    <source>
        <dbReference type="SMART" id="SM00768"/>
    </source>
</evidence>
<name>A0ABD3SHN8_9LAMI</name>
<organism evidence="6 7">
    <name type="scientific">Penstemon smallii</name>
    <dbReference type="NCBI Taxonomy" id="265156"/>
    <lineage>
        <taxon>Eukaryota</taxon>
        <taxon>Viridiplantae</taxon>
        <taxon>Streptophyta</taxon>
        <taxon>Embryophyta</taxon>
        <taxon>Tracheophyta</taxon>
        <taxon>Spermatophyta</taxon>
        <taxon>Magnoliopsida</taxon>
        <taxon>eudicotyledons</taxon>
        <taxon>Gunneridae</taxon>
        <taxon>Pentapetalae</taxon>
        <taxon>asterids</taxon>
        <taxon>lamiids</taxon>
        <taxon>Lamiales</taxon>
        <taxon>Plantaginaceae</taxon>
        <taxon>Cheloneae</taxon>
        <taxon>Penstemon</taxon>
    </lineage>
</organism>
<dbReference type="AlphaFoldDB" id="A0ABD3SHN8"/>
<dbReference type="Gene3D" id="1.20.58.1040">
    <property type="match status" value="1"/>
</dbReference>
<dbReference type="SMART" id="SM00768">
    <property type="entry name" value="X8"/>
    <property type="match status" value="1"/>
</dbReference>
<reference evidence="6 7" key="1">
    <citation type="submission" date="2024-12" db="EMBL/GenBank/DDBJ databases">
        <title>The unique morphological basis and parallel evolutionary history of personate flowers in Penstemon.</title>
        <authorList>
            <person name="Depatie T.H."/>
            <person name="Wessinger C.A."/>
        </authorList>
    </citation>
    <scope>NUCLEOTIDE SEQUENCE [LARGE SCALE GENOMIC DNA]</scope>
    <source>
        <strain evidence="6">WTNN_2</strain>
        <tissue evidence="6">Leaf</tissue>
    </source>
</reference>
<gene>
    <name evidence="6" type="ORF">ACJIZ3_020006</name>
</gene>
<dbReference type="GO" id="GO:0009506">
    <property type="term" value="C:plasmodesma"/>
    <property type="evidence" value="ECO:0007669"/>
    <property type="project" value="UniProtKB-ARBA"/>
</dbReference>
<keyword evidence="3" id="KW-0812">Transmembrane</keyword>
<feature type="transmembrane region" description="Helical" evidence="3">
    <location>
        <begin position="151"/>
        <end position="173"/>
    </location>
</feature>
<dbReference type="InterPro" id="IPR044788">
    <property type="entry name" value="X8_dom_prot"/>
</dbReference>
<evidence type="ECO:0000256" key="3">
    <source>
        <dbReference type="SAM" id="Phobius"/>
    </source>
</evidence>
<accession>A0ABD3SHN8</accession>
<evidence type="ECO:0000313" key="7">
    <source>
        <dbReference type="Proteomes" id="UP001634393"/>
    </source>
</evidence>
<feature type="region of interest" description="Disordered" evidence="2">
    <location>
        <begin position="107"/>
        <end position="141"/>
    </location>
</feature>
<dbReference type="Proteomes" id="UP001634393">
    <property type="component" value="Unassembled WGS sequence"/>
</dbReference>
<keyword evidence="1 4" id="KW-0732">Signal</keyword>
<protein>
    <recommendedName>
        <fullName evidence="5">X8 domain-containing protein</fullName>
    </recommendedName>
</protein>
<dbReference type="InterPro" id="IPR012946">
    <property type="entry name" value="X8"/>
</dbReference>
<proteinExistence type="predicted"/>
<keyword evidence="3" id="KW-0472">Membrane</keyword>
<sequence>MAVLVVGLVVLLAMAAHSDATYCACNTGLSDTVLQRNIDYACGAGADCSAILQNGACYNPNTVRDHCNYAVNSYYQRRGQVTGSCDFSGTAAVTQTAPSNAASGCVTGGPNTGGTPNTGTGGTGNFPGSTVPPGGGGIGLAPTGSGFDNSAGLTLLSLSTTIMLMFFSLTLLLSGFK</sequence>